<dbReference type="AlphaFoldDB" id="A0A7X5QZN6"/>
<evidence type="ECO:0000313" key="3">
    <source>
        <dbReference type="EMBL" id="NIH52888.1"/>
    </source>
</evidence>
<dbReference type="InterPro" id="IPR046291">
    <property type="entry name" value="DUF6328"/>
</dbReference>
<sequence>MSHSTRDNPSDHNEPPADARDSKQGQNDGRDESRNERADRNWSELLQELRVSQIGIQVLTGFLLTAAFQPRFSDLDSVQRCVYLALVGLTALGTVVNLAPVALHRAVFGRGEKRGVVQYGDVMLRITLCIIGLIFVGVTFLLFDVVLSRLCGFIAGGCVALFAVILWVVLPSRLRRSHESVDGAVVGEPAASARPLQ</sequence>
<keyword evidence="2" id="KW-0472">Membrane</keyword>
<keyword evidence="2" id="KW-1133">Transmembrane helix</keyword>
<gene>
    <name evidence="3" type="ORF">FHX76_000756</name>
</gene>
<feature type="transmembrane region" description="Helical" evidence="2">
    <location>
        <begin position="81"/>
        <end position="102"/>
    </location>
</feature>
<name>A0A7X5QZN6_9MICO</name>
<evidence type="ECO:0000256" key="2">
    <source>
        <dbReference type="SAM" id="Phobius"/>
    </source>
</evidence>
<dbReference type="RefSeq" id="WP_208402430.1">
    <property type="nucleotide sequence ID" value="NZ_JAAMOX010000001.1"/>
</dbReference>
<feature type="transmembrane region" description="Helical" evidence="2">
    <location>
        <begin position="150"/>
        <end position="170"/>
    </location>
</feature>
<keyword evidence="2" id="KW-0812">Transmembrane</keyword>
<protein>
    <recommendedName>
        <fullName evidence="5">Sodium:proton antiporter</fullName>
    </recommendedName>
</protein>
<evidence type="ECO:0008006" key="5">
    <source>
        <dbReference type="Google" id="ProtNLM"/>
    </source>
</evidence>
<feature type="region of interest" description="Disordered" evidence="1">
    <location>
        <begin position="1"/>
        <end position="39"/>
    </location>
</feature>
<keyword evidence="4" id="KW-1185">Reference proteome</keyword>
<reference evidence="3 4" key="1">
    <citation type="submission" date="2020-02" db="EMBL/GenBank/DDBJ databases">
        <title>Sequencing the genomes of 1000 actinobacteria strains.</title>
        <authorList>
            <person name="Klenk H.-P."/>
        </authorList>
    </citation>
    <scope>NUCLEOTIDE SEQUENCE [LARGE SCALE GENOMIC DNA]</scope>
    <source>
        <strain evidence="3 4">DSM 27960</strain>
    </source>
</reference>
<dbReference type="Pfam" id="PF19853">
    <property type="entry name" value="DUF6328"/>
    <property type="match status" value="1"/>
</dbReference>
<dbReference type="Proteomes" id="UP000541033">
    <property type="component" value="Unassembled WGS sequence"/>
</dbReference>
<accession>A0A7X5QZN6</accession>
<comment type="caution">
    <text evidence="3">The sequence shown here is derived from an EMBL/GenBank/DDBJ whole genome shotgun (WGS) entry which is preliminary data.</text>
</comment>
<evidence type="ECO:0000256" key="1">
    <source>
        <dbReference type="SAM" id="MobiDB-lite"/>
    </source>
</evidence>
<evidence type="ECO:0000313" key="4">
    <source>
        <dbReference type="Proteomes" id="UP000541033"/>
    </source>
</evidence>
<feature type="transmembrane region" description="Helical" evidence="2">
    <location>
        <begin position="122"/>
        <end position="143"/>
    </location>
</feature>
<dbReference type="EMBL" id="JAAMOX010000001">
    <property type="protein sequence ID" value="NIH52888.1"/>
    <property type="molecule type" value="Genomic_DNA"/>
</dbReference>
<organism evidence="3 4">
    <name type="scientific">Lysinibacter cavernae</name>
    <dbReference type="NCBI Taxonomy" id="1640652"/>
    <lineage>
        <taxon>Bacteria</taxon>
        <taxon>Bacillati</taxon>
        <taxon>Actinomycetota</taxon>
        <taxon>Actinomycetes</taxon>
        <taxon>Micrococcales</taxon>
        <taxon>Microbacteriaceae</taxon>
        <taxon>Lysinibacter</taxon>
    </lineage>
</organism>
<proteinExistence type="predicted"/>